<protein>
    <submittedName>
        <fullName evidence="5">Uncharacterized protein</fullName>
    </submittedName>
</protein>
<keyword evidence="4" id="KW-0472">Membrane</keyword>
<proteinExistence type="predicted"/>
<reference evidence="5" key="1">
    <citation type="submission" date="2021-11" db="EMBL/GenBank/DDBJ databases">
        <authorList>
            <consortium name="Genoscope - CEA"/>
            <person name="William W."/>
        </authorList>
    </citation>
    <scope>NUCLEOTIDE SEQUENCE</scope>
</reference>
<dbReference type="Gene3D" id="3.40.30.10">
    <property type="entry name" value="Glutaredoxin"/>
    <property type="match status" value="1"/>
</dbReference>
<keyword evidence="2" id="KW-0812">Transmembrane</keyword>
<dbReference type="InterPro" id="IPR007203">
    <property type="entry name" value="ORMDL"/>
</dbReference>
<sequence>MPVPRNYSDNYLSGMDPDPKRNVAVECFQIDTTRFAATYVMLILIVYGAIHGSGYTSEQSLSATNVAHALVTFVFFHWARGSPDTHAQGDYDDLTVWEQLDGGASWSATKKVFLIVPTLVLLAYLNAADFSRQPTDRRPHLRAPLHPAQTAGHASVRILGINRTVGFRSDDETKKPGLARVEVCTKKHCKKKGSLKTLRIFEALAPDGVEVLTADMSHTEHGCFDECTMGPNVRVDGAGPKADGGPIVNGVRGAAGAAEVLGIDVPEGWELPN</sequence>
<dbReference type="GO" id="GO:0005789">
    <property type="term" value="C:endoplasmic reticulum membrane"/>
    <property type="evidence" value="ECO:0007669"/>
    <property type="project" value="InterPro"/>
</dbReference>
<comment type="subcellular location">
    <subcellularLocation>
        <location evidence="1">Membrane</location>
        <topology evidence="1">Multi-pass membrane protein</topology>
    </subcellularLocation>
</comment>
<dbReference type="Proteomes" id="UP000789595">
    <property type="component" value="Unassembled WGS sequence"/>
</dbReference>
<evidence type="ECO:0000256" key="3">
    <source>
        <dbReference type="ARBA" id="ARBA00022989"/>
    </source>
</evidence>
<gene>
    <name evidence="5" type="ORF">PECAL_6P19800</name>
</gene>
<evidence type="ECO:0000256" key="1">
    <source>
        <dbReference type="ARBA" id="ARBA00004141"/>
    </source>
</evidence>
<evidence type="ECO:0000256" key="2">
    <source>
        <dbReference type="ARBA" id="ARBA00022692"/>
    </source>
</evidence>
<dbReference type="EMBL" id="CAKKNE010000006">
    <property type="protein sequence ID" value="CAH0380333.1"/>
    <property type="molecule type" value="Genomic_DNA"/>
</dbReference>
<accession>A0A8J2T386</accession>
<keyword evidence="3" id="KW-1133">Transmembrane helix</keyword>
<dbReference type="InterPro" id="IPR036249">
    <property type="entry name" value="Thioredoxin-like_sf"/>
</dbReference>
<dbReference type="Pfam" id="PF04061">
    <property type="entry name" value="ORMDL"/>
    <property type="match status" value="1"/>
</dbReference>
<dbReference type="OrthoDB" id="1932233at2759"/>
<keyword evidence="6" id="KW-1185">Reference proteome</keyword>
<evidence type="ECO:0000256" key="4">
    <source>
        <dbReference type="ARBA" id="ARBA00023136"/>
    </source>
</evidence>
<name>A0A8J2T386_9STRA</name>
<organism evidence="5 6">
    <name type="scientific">Pelagomonas calceolata</name>
    <dbReference type="NCBI Taxonomy" id="35677"/>
    <lineage>
        <taxon>Eukaryota</taxon>
        <taxon>Sar</taxon>
        <taxon>Stramenopiles</taxon>
        <taxon>Ochrophyta</taxon>
        <taxon>Pelagophyceae</taxon>
        <taxon>Pelagomonadales</taxon>
        <taxon>Pelagomonadaceae</taxon>
        <taxon>Pelagomonas</taxon>
    </lineage>
</organism>
<comment type="caution">
    <text evidence="5">The sequence shown here is derived from an EMBL/GenBank/DDBJ whole genome shotgun (WGS) entry which is preliminary data.</text>
</comment>
<dbReference type="PANTHER" id="PTHR12665">
    <property type="entry name" value="ORMDL PROTEINS"/>
    <property type="match status" value="1"/>
</dbReference>
<dbReference type="AlphaFoldDB" id="A0A8J2T386"/>
<evidence type="ECO:0000313" key="5">
    <source>
        <dbReference type="EMBL" id="CAH0380333.1"/>
    </source>
</evidence>
<dbReference type="SUPFAM" id="SSF52833">
    <property type="entry name" value="Thioredoxin-like"/>
    <property type="match status" value="1"/>
</dbReference>
<evidence type="ECO:0000313" key="6">
    <source>
        <dbReference type="Proteomes" id="UP000789595"/>
    </source>
</evidence>
<dbReference type="CDD" id="cd02980">
    <property type="entry name" value="TRX_Fd_family"/>
    <property type="match status" value="1"/>
</dbReference>